<evidence type="ECO:0000313" key="3">
    <source>
        <dbReference type="Proteomes" id="UP000078368"/>
    </source>
</evidence>
<name>A0A179B262_9ACTO</name>
<keyword evidence="3" id="KW-1185">Reference proteome</keyword>
<feature type="transmembrane region" description="Helical" evidence="1">
    <location>
        <begin position="28"/>
        <end position="54"/>
    </location>
</feature>
<dbReference type="AlphaFoldDB" id="A0A179B262"/>
<reference evidence="2 3" key="1">
    <citation type="submission" date="2016-04" db="EMBL/GenBank/DDBJ databases">
        <title>Peptidophaga gingivicola gen. nov., sp. nov., isolated from human subgingival plaque.</title>
        <authorList>
            <person name="Beall C.J."/>
            <person name="Mokrzan E.M."/>
            <person name="Griffen A.L."/>
            <person name="Leys E.J."/>
        </authorList>
    </citation>
    <scope>NUCLEOTIDE SEQUENCE [LARGE SCALE GENOMIC DNA]</scope>
    <source>
        <strain evidence="2 3">BA112</strain>
    </source>
</reference>
<sequence>MLDGGISGDVFVLLSSPPQCISGQVAELFVIFITGWALLALIPCAYATATAALARQTAVASSIASVTVNALALACTLPTAFVVLSRYGADAFAVAFPVPVSFATALVGAGADLRKKIKAI</sequence>
<evidence type="ECO:0000313" key="2">
    <source>
        <dbReference type="EMBL" id="OAP85806.1"/>
    </source>
</evidence>
<dbReference type="Proteomes" id="UP000078368">
    <property type="component" value="Unassembled WGS sequence"/>
</dbReference>
<accession>A0A179B262</accession>
<feature type="transmembrane region" description="Helical" evidence="1">
    <location>
        <begin position="91"/>
        <end position="111"/>
    </location>
</feature>
<organism evidence="2 3">
    <name type="scientific">Peptidiphaga gingivicola</name>
    <dbReference type="NCBI Taxonomy" id="2741497"/>
    <lineage>
        <taxon>Bacteria</taxon>
        <taxon>Bacillati</taxon>
        <taxon>Actinomycetota</taxon>
        <taxon>Actinomycetes</taxon>
        <taxon>Actinomycetales</taxon>
        <taxon>Actinomycetaceae</taxon>
        <taxon>Peptidiphaga</taxon>
    </lineage>
</organism>
<dbReference type="STRING" id="1823756.A4H34_01020"/>
<evidence type="ECO:0000256" key="1">
    <source>
        <dbReference type="SAM" id="Phobius"/>
    </source>
</evidence>
<keyword evidence="1" id="KW-0472">Membrane</keyword>
<keyword evidence="1" id="KW-0812">Transmembrane</keyword>
<protein>
    <submittedName>
        <fullName evidence="2">Uncharacterized protein</fullName>
    </submittedName>
</protein>
<proteinExistence type="predicted"/>
<keyword evidence="1" id="KW-1133">Transmembrane helix</keyword>
<feature type="transmembrane region" description="Helical" evidence="1">
    <location>
        <begin position="66"/>
        <end position="85"/>
    </location>
</feature>
<dbReference type="EMBL" id="LVZK01000001">
    <property type="protein sequence ID" value="OAP85806.1"/>
    <property type="molecule type" value="Genomic_DNA"/>
</dbReference>
<comment type="caution">
    <text evidence="2">The sequence shown here is derived from an EMBL/GenBank/DDBJ whole genome shotgun (WGS) entry which is preliminary data.</text>
</comment>
<gene>
    <name evidence="2" type="ORF">A4H34_01020</name>
</gene>